<keyword evidence="5" id="KW-1185">Reference proteome</keyword>
<protein>
    <recommendedName>
        <fullName evidence="3">HTH cro/C1-type domain-containing protein</fullName>
    </recommendedName>
</protein>
<dbReference type="InterPro" id="IPR050400">
    <property type="entry name" value="Bact_Cytoskel_RodZ"/>
</dbReference>
<gene>
    <name evidence="4" type="ORF">CR205_05635</name>
</gene>
<keyword evidence="2" id="KW-0472">Membrane</keyword>
<sequence length="305" mass="33706">MFALSELGLRLKSAREELGLSLEELQVKTKIQKRYLSAIEEGEFSRLPGEFYARAFVKSYAEAVGLEPELLLEEHSAELPGRKQEPADLPPRVNRKKASTKKGVKKSSSKMSSFVNTVIIIVIAAVLLTIAVIFFQNQAQDGAVQRETSSGDFDDSQSVADQEEDNTAEDETSENETEDTSEGADLEGEQEEPAQGQELEQNVEDISGFNSIVSVANTEEFNVRVEISGTAWLQLSDGDGDIFTENEYAEGDEFTYDLTETGTIEVNTGYAPNIQVFVNGELIQWPIDPGAQDRQRMTINYQPAS</sequence>
<proteinExistence type="predicted"/>
<feature type="region of interest" description="Disordered" evidence="1">
    <location>
        <begin position="146"/>
        <end position="198"/>
    </location>
</feature>
<reference evidence="4 5" key="1">
    <citation type="submission" date="2017-10" db="EMBL/GenBank/DDBJ databases">
        <title>Bacillus sp. nov., a halophilic bacterium isolated from a Yangshapao Lake.</title>
        <authorList>
            <person name="Wang H."/>
        </authorList>
    </citation>
    <scope>NUCLEOTIDE SEQUENCE [LARGE SCALE GENOMIC DNA]</scope>
    <source>
        <strain evidence="4 5">YSP-3</strain>
    </source>
</reference>
<feature type="region of interest" description="Disordered" evidence="1">
    <location>
        <begin position="77"/>
        <end position="104"/>
    </location>
</feature>
<comment type="caution">
    <text evidence="4">The sequence shown here is derived from an EMBL/GenBank/DDBJ whole genome shotgun (WGS) entry which is preliminary data.</text>
</comment>
<dbReference type="Pfam" id="PF13413">
    <property type="entry name" value="HTH_25"/>
    <property type="match status" value="1"/>
</dbReference>
<dbReference type="PROSITE" id="PS50943">
    <property type="entry name" value="HTH_CROC1"/>
    <property type="match status" value="1"/>
</dbReference>
<dbReference type="SUPFAM" id="SSF47413">
    <property type="entry name" value="lambda repressor-like DNA-binding domains"/>
    <property type="match status" value="1"/>
</dbReference>
<dbReference type="Gene3D" id="1.10.260.40">
    <property type="entry name" value="lambda repressor-like DNA-binding domains"/>
    <property type="match status" value="1"/>
</dbReference>
<dbReference type="InterPro" id="IPR025194">
    <property type="entry name" value="RodZ-like_C"/>
</dbReference>
<feature type="compositionally biased region" description="Acidic residues" evidence="1">
    <location>
        <begin position="161"/>
        <end position="192"/>
    </location>
</feature>
<dbReference type="Proteomes" id="UP000248066">
    <property type="component" value="Unassembled WGS sequence"/>
</dbReference>
<organism evidence="4 5">
    <name type="scientific">Alteribacter lacisalsi</name>
    <dbReference type="NCBI Taxonomy" id="2045244"/>
    <lineage>
        <taxon>Bacteria</taxon>
        <taxon>Bacillati</taxon>
        <taxon>Bacillota</taxon>
        <taxon>Bacilli</taxon>
        <taxon>Bacillales</taxon>
        <taxon>Bacillaceae</taxon>
        <taxon>Alteribacter</taxon>
    </lineage>
</organism>
<dbReference type="InterPro" id="IPR001387">
    <property type="entry name" value="Cro/C1-type_HTH"/>
</dbReference>
<feature type="transmembrane region" description="Helical" evidence="2">
    <location>
        <begin position="114"/>
        <end position="135"/>
    </location>
</feature>
<keyword evidence="2" id="KW-0812">Transmembrane</keyword>
<feature type="domain" description="HTH cro/C1-type" evidence="3">
    <location>
        <begin position="11"/>
        <end position="43"/>
    </location>
</feature>
<evidence type="ECO:0000313" key="5">
    <source>
        <dbReference type="Proteomes" id="UP000248066"/>
    </source>
</evidence>
<feature type="compositionally biased region" description="Basic and acidic residues" evidence="1">
    <location>
        <begin position="77"/>
        <end position="86"/>
    </location>
</feature>
<dbReference type="AlphaFoldDB" id="A0A2W0HWI8"/>
<dbReference type="InterPro" id="IPR010982">
    <property type="entry name" value="Lambda_DNA-bd_dom_sf"/>
</dbReference>
<evidence type="ECO:0000256" key="2">
    <source>
        <dbReference type="SAM" id="Phobius"/>
    </source>
</evidence>
<evidence type="ECO:0000256" key="1">
    <source>
        <dbReference type="SAM" id="MobiDB-lite"/>
    </source>
</evidence>
<dbReference type="PANTHER" id="PTHR34475">
    <property type="match status" value="1"/>
</dbReference>
<accession>A0A2W0HWI8</accession>
<dbReference type="SMART" id="SM00530">
    <property type="entry name" value="HTH_XRE"/>
    <property type="match status" value="1"/>
</dbReference>
<feature type="compositionally biased region" description="Polar residues" evidence="1">
    <location>
        <begin position="146"/>
        <end position="160"/>
    </location>
</feature>
<name>A0A2W0HWI8_9BACI</name>
<dbReference type="PANTHER" id="PTHR34475:SF1">
    <property type="entry name" value="CYTOSKELETON PROTEIN RODZ"/>
    <property type="match status" value="1"/>
</dbReference>
<evidence type="ECO:0000313" key="4">
    <source>
        <dbReference type="EMBL" id="PYZ98078.1"/>
    </source>
</evidence>
<dbReference type="GO" id="GO:0003677">
    <property type="term" value="F:DNA binding"/>
    <property type="evidence" value="ECO:0007669"/>
    <property type="project" value="InterPro"/>
</dbReference>
<dbReference type="Pfam" id="PF13464">
    <property type="entry name" value="RodZ_C"/>
    <property type="match status" value="1"/>
</dbReference>
<dbReference type="EMBL" id="PDOF01000001">
    <property type="protein sequence ID" value="PYZ98078.1"/>
    <property type="molecule type" value="Genomic_DNA"/>
</dbReference>
<keyword evidence="2" id="KW-1133">Transmembrane helix</keyword>
<feature type="compositionally biased region" description="Basic residues" evidence="1">
    <location>
        <begin position="93"/>
        <end position="104"/>
    </location>
</feature>
<evidence type="ECO:0000259" key="3">
    <source>
        <dbReference type="PROSITE" id="PS50943"/>
    </source>
</evidence>